<evidence type="ECO:0000256" key="1">
    <source>
        <dbReference type="SAM" id="Phobius"/>
    </source>
</evidence>
<keyword evidence="1" id="KW-1133">Transmembrane helix</keyword>
<keyword evidence="4" id="KW-1185">Reference proteome</keyword>
<protein>
    <submittedName>
        <fullName evidence="3">Type II CAAX endopeptidase family protein</fullName>
    </submittedName>
</protein>
<sequence length="236" mass="25158">MSTTTRSARRQQMITAVFAVIGAVLLGSLLRFEPGGTNFYLVTLALALVWTIGAFAAGPVHLGRQGWATLRLAGPARHPDETRPDAGPRDRFIGPRPLLWPLAIGLGLAGVFVVGGLIVREIPFLYDAVTAVLAFADAGTGPLLLFITVVNGLAEELFFRGALYDAVRGRKVLITTVVYAFATLLTGNVMLAFAAIVIGLVCGQQRRVTGGILAPMITHVTWSASMLYALPLLFPM</sequence>
<feature type="transmembrane region" description="Helical" evidence="1">
    <location>
        <begin position="131"/>
        <end position="151"/>
    </location>
</feature>
<dbReference type="EMBL" id="BAAAMY010000001">
    <property type="protein sequence ID" value="GAA1903785.1"/>
    <property type="molecule type" value="Genomic_DNA"/>
</dbReference>
<evidence type="ECO:0000313" key="3">
    <source>
        <dbReference type="EMBL" id="GAA1903785.1"/>
    </source>
</evidence>
<feature type="transmembrane region" description="Helical" evidence="1">
    <location>
        <begin position="98"/>
        <end position="119"/>
    </location>
</feature>
<feature type="transmembrane region" description="Helical" evidence="1">
    <location>
        <begin position="212"/>
        <end position="234"/>
    </location>
</feature>
<dbReference type="RefSeq" id="WP_344002042.1">
    <property type="nucleotide sequence ID" value="NZ_BAAAMY010000001.1"/>
</dbReference>
<feature type="domain" description="CAAX prenyl protease 2/Lysostaphin resistance protein A-like" evidence="2">
    <location>
        <begin position="142"/>
        <end position="224"/>
    </location>
</feature>
<keyword evidence="1" id="KW-0472">Membrane</keyword>
<gene>
    <name evidence="3" type="ORF">GCM10009737_00570</name>
</gene>
<accession>A0ABN2NVY6</accession>
<keyword evidence="1" id="KW-0812">Transmembrane</keyword>
<comment type="caution">
    <text evidence="3">The sequence shown here is derived from an EMBL/GenBank/DDBJ whole genome shotgun (WGS) entry which is preliminary data.</text>
</comment>
<dbReference type="Proteomes" id="UP001501612">
    <property type="component" value="Unassembled WGS sequence"/>
</dbReference>
<dbReference type="Pfam" id="PF02517">
    <property type="entry name" value="Rce1-like"/>
    <property type="match status" value="1"/>
</dbReference>
<dbReference type="InterPro" id="IPR003675">
    <property type="entry name" value="Rce1/LyrA-like_dom"/>
</dbReference>
<evidence type="ECO:0000259" key="2">
    <source>
        <dbReference type="Pfam" id="PF02517"/>
    </source>
</evidence>
<feature type="transmembrane region" description="Helical" evidence="1">
    <location>
        <begin position="172"/>
        <end position="200"/>
    </location>
</feature>
<evidence type="ECO:0000313" key="4">
    <source>
        <dbReference type="Proteomes" id="UP001501612"/>
    </source>
</evidence>
<feature type="transmembrane region" description="Helical" evidence="1">
    <location>
        <begin position="38"/>
        <end position="62"/>
    </location>
</feature>
<reference evidence="3 4" key="1">
    <citation type="journal article" date="2019" name="Int. J. Syst. Evol. Microbiol.">
        <title>The Global Catalogue of Microorganisms (GCM) 10K type strain sequencing project: providing services to taxonomists for standard genome sequencing and annotation.</title>
        <authorList>
            <consortium name="The Broad Institute Genomics Platform"/>
            <consortium name="The Broad Institute Genome Sequencing Center for Infectious Disease"/>
            <person name="Wu L."/>
            <person name="Ma J."/>
        </authorList>
    </citation>
    <scope>NUCLEOTIDE SEQUENCE [LARGE SCALE GENOMIC DNA]</scope>
    <source>
        <strain evidence="3 4">JCM 14046</strain>
    </source>
</reference>
<feature type="transmembrane region" description="Helical" evidence="1">
    <location>
        <begin position="12"/>
        <end position="32"/>
    </location>
</feature>
<name>A0ABN2NVY6_9ACTN</name>
<proteinExistence type="predicted"/>
<organism evidence="3 4">
    <name type="scientific">Nocardioides lentus</name>
    <dbReference type="NCBI Taxonomy" id="338077"/>
    <lineage>
        <taxon>Bacteria</taxon>
        <taxon>Bacillati</taxon>
        <taxon>Actinomycetota</taxon>
        <taxon>Actinomycetes</taxon>
        <taxon>Propionibacteriales</taxon>
        <taxon>Nocardioidaceae</taxon>
        <taxon>Nocardioides</taxon>
    </lineage>
</organism>